<comment type="caution">
    <text evidence="1">The sequence shown here is derived from an EMBL/GenBank/DDBJ whole genome shotgun (WGS) entry which is preliminary data.</text>
</comment>
<organism evidence="1">
    <name type="scientific">bioreactor metagenome</name>
    <dbReference type="NCBI Taxonomy" id="1076179"/>
    <lineage>
        <taxon>unclassified sequences</taxon>
        <taxon>metagenomes</taxon>
        <taxon>ecological metagenomes</taxon>
    </lineage>
</organism>
<dbReference type="EMBL" id="VSSQ01124090">
    <property type="protein sequence ID" value="MPN55162.1"/>
    <property type="molecule type" value="Genomic_DNA"/>
</dbReference>
<sequence length="136" mass="15738">MRDWKELSKLVSGDDPGEMNFTDCEELGFAAGWAVKNFSSQYWHESNKKDFIKHRVMTFGSRLKPEVIWKRALVPMNEYALQRNIHMTSNAKDLLALVLLEYGRLKDDIRGNEDNFMAAFWAGYTLNRKNSEGGNN</sequence>
<protein>
    <submittedName>
        <fullName evidence="1">Uncharacterized protein</fullName>
    </submittedName>
</protein>
<proteinExistence type="predicted"/>
<name>A0A645IWB5_9ZZZZ</name>
<dbReference type="AlphaFoldDB" id="A0A645IWB5"/>
<gene>
    <name evidence="1" type="ORF">SDC9_202841</name>
</gene>
<accession>A0A645IWB5</accession>
<evidence type="ECO:0000313" key="1">
    <source>
        <dbReference type="EMBL" id="MPN55162.1"/>
    </source>
</evidence>
<reference evidence="1" key="1">
    <citation type="submission" date="2019-08" db="EMBL/GenBank/DDBJ databases">
        <authorList>
            <person name="Kucharzyk K."/>
            <person name="Murdoch R.W."/>
            <person name="Higgins S."/>
            <person name="Loffler F."/>
        </authorList>
    </citation>
    <scope>NUCLEOTIDE SEQUENCE</scope>
</reference>